<reference evidence="1 2" key="1">
    <citation type="journal article" date="2019" name="Nat. Ecol. Evol.">
        <title>Megaphylogeny resolves global patterns of mushroom evolution.</title>
        <authorList>
            <person name="Varga T."/>
            <person name="Krizsan K."/>
            <person name="Foldi C."/>
            <person name="Dima B."/>
            <person name="Sanchez-Garcia M."/>
            <person name="Sanchez-Ramirez S."/>
            <person name="Szollosi G.J."/>
            <person name="Szarkandi J.G."/>
            <person name="Papp V."/>
            <person name="Albert L."/>
            <person name="Andreopoulos W."/>
            <person name="Angelini C."/>
            <person name="Antonin V."/>
            <person name="Barry K.W."/>
            <person name="Bougher N.L."/>
            <person name="Buchanan P."/>
            <person name="Buyck B."/>
            <person name="Bense V."/>
            <person name="Catcheside P."/>
            <person name="Chovatia M."/>
            <person name="Cooper J."/>
            <person name="Damon W."/>
            <person name="Desjardin D."/>
            <person name="Finy P."/>
            <person name="Geml J."/>
            <person name="Haridas S."/>
            <person name="Hughes K."/>
            <person name="Justo A."/>
            <person name="Karasinski D."/>
            <person name="Kautmanova I."/>
            <person name="Kiss B."/>
            <person name="Kocsube S."/>
            <person name="Kotiranta H."/>
            <person name="LaButti K.M."/>
            <person name="Lechner B.E."/>
            <person name="Liimatainen K."/>
            <person name="Lipzen A."/>
            <person name="Lukacs Z."/>
            <person name="Mihaltcheva S."/>
            <person name="Morgado L.N."/>
            <person name="Niskanen T."/>
            <person name="Noordeloos M.E."/>
            <person name="Ohm R.A."/>
            <person name="Ortiz-Santana B."/>
            <person name="Ovrebo C."/>
            <person name="Racz N."/>
            <person name="Riley R."/>
            <person name="Savchenko A."/>
            <person name="Shiryaev A."/>
            <person name="Soop K."/>
            <person name="Spirin V."/>
            <person name="Szebenyi C."/>
            <person name="Tomsovsky M."/>
            <person name="Tulloss R.E."/>
            <person name="Uehling J."/>
            <person name="Grigoriev I.V."/>
            <person name="Vagvolgyi C."/>
            <person name="Papp T."/>
            <person name="Martin F.M."/>
            <person name="Miettinen O."/>
            <person name="Hibbett D.S."/>
            <person name="Nagy L.G."/>
        </authorList>
    </citation>
    <scope>NUCLEOTIDE SEQUENCE [LARGE SCALE GENOMIC DNA]</scope>
    <source>
        <strain evidence="1 2">CBS 309.79</strain>
    </source>
</reference>
<dbReference type="InterPro" id="IPR032675">
    <property type="entry name" value="LRR_dom_sf"/>
</dbReference>
<proteinExistence type="predicted"/>
<keyword evidence="2" id="KW-1185">Reference proteome</keyword>
<sequence>MNVRFCPYGTPCCVQTLKRLVANLYRCTSLQLVGDELTTSYDKILPRQAPLLPRLKSIHFLRDAWDTWRTSGLFQGTFLMAGTLLDMLSRTPNLSRLILQDVAADAFDVDSTTGANSELPTDHLSKLQVLELDWEDEDLAQVIPHLRMPALEKLHVKPSEHLDLLAIATFISGSGYEQSITSFSVVWSHLNDDVEEDWSPLIQLLETLPNVRQLGIGAPMDGSSLDANVNAMLAVLERRPGQPNPIGPQLTELQLHRLTMKSQALRDLVRSRTHSRLRSALHASKGSHAGSAQTLLRRFYFVGADVDAFAPDDTEPSQWLQDTHDSGVIQYSTCRGHRYDSDLEGEVCRGCKIRDANPLARKSEWELELDTDVDFRDNLNYLGVGGEVDRLLEGYGEWP</sequence>
<dbReference type="AlphaFoldDB" id="A0A5C3QP68"/>
<accession>A0A5C3QP68</accession>
<gene>
    <name evidence="1" type="ORF">BDV98DRAFT_644317</name>
</gene>
<protein>
    <submittedName>
        <fullName evidence="1">Uncharacterized protein</fullName>
    </submittedName>
</protein>
<dbReference type="Proteomes" id="UP000305067">
    <property type="component" value="Unassembled WGS sequence"/>
</dbReference>
<dbReference type="EMBL" id="ML178821">
    <property type="protein sequence ID" value="TFL03158.1"/>
    <property type="molecule type" value="Genomic_DNA"/>
</dbReference>
<name>A0A5C3QP68_9AGAR</name>
<organism evidence="1 2">
    <name type="scientific">Pterulicium gracile</name>
    <dbReference type="NCBI Taxonomy" id="1884261"/>
    <lineage>
        <taxon>Eukaryota</taxon>
        <taxon>Fungi</taxon>
        <taxon>Dikarya</taxon>
        <taxon>Basidiomycota</taxon>
        <taxon>Agaricomycotina</taxon>
        <taxon>Agaricomycetes</taxon>
        <taxon>Agaricomycetidae</taxon>
        <taxon>Agaricales</taxon>
        <taxon>Pleurotineae</taxon>
        <taxon>Pterulaceae</taxon>
        <taxon>Pterulicium</taxon>
    </lineage>
</organism>
<evidence type="ECO:0000313" key="2">
    <source>
        <dbReference type="Proteomes" id="UP000305067"/>
    </source>
</evidence>
<evidence type="ECO:0000313" key="1">
    <source>
        <dbReference type="EMBL" id="TFL03158.1"/>
    </source>
</evidence>
<dbReference type="Gene3D" id="3.80.10.10">
    <property type="entry name" value="Ribonuclease Inhibitor"/>
    <property type="match status" value="1"/>
</dbReference>